<dbReference type="InterPro" id="IPR006143">
    <property type="entry name" value="RND_pump_MFP"/>
</dbReference>
<dbReference type="Pfam" id="PF25954">
    <property type="entry name" value="Beta-barrel_RND_2"/>
    <property type="match status" value="1"/>
</dbReference>
<dbReference type="InterPro" id="IPR058627">
    <property type="entry name" value="MdtA-like_C"/>
</dbReference>
<dbReference type="GO" id="GO:1990281">
    <property type="term" value="C:efflux pump complex"/>
    <property type="evidence" value="ECO:0007669"/>
    <property type="project" value="TreeGrafter"/>
</dbReference>
<keyword evidence="7" id="KW-1185">Reference proteome</keyword>
<comment type="similarity">
    <text evidence="1">Belongs to the membrane fusion protein (MFP) (TC 8.A.1) family.</text>
</comment>
<evidence type="ECO:0000256" key="1">
    <source>
        <dbReference type="ARBA" id="ARBA00009477"/>
    </source>
</evidence>
<keyword evidence="3" id="KW-1133">Transmembrane helix</keyword>
<dbReference type="RefSeq" id="WP_230758602.1">
    <property type="nucleotide sequence ID" value="NZ_JAINWA010000003.1"/>
</dbReference>
<evidence type="ECO:0000256" key="3">
    <source>
        <dbReference type="SAM" id="Phobius"/>
    </source>
</evidence>
<keyword evidence="3" id="KW-0472">Membrane</keyword>
<dbReference type="PANTHER" id="PTHR30469">
    <property type="entry name" value="MULTIDRUG RESISTANCE PROTEIN MDTA"/>
    <property type="match status" value="1"/>
</dbReference>
<feature type="domain" description="CusB-like beta-barrel" evidence="4">
    <location>
        <begin position="178"/>
        <end position="248"/>
    </location>
</feature>
<dbReference type="Gene3D" id="2.40.420.20">
    <property type="match status" value="1"/>
</dbReference>
<name>A0AAE3EJY1_9SPIR</name>
<sequence length="327" mass="34277">MIKTSADRIIQLFLLAFIFIFGAAILVAVFTPDKADAQKAPAAGNASPAEQKKTPGASGGDKQNAITVAVRDIAPADIEKAIRINGDVASRSEISIYADASGKLVDYKVGPGAEIKKGGVIALVDPSRPGSPFAVSPVRSTIDGTVISLPYKIGETISVSSPVAKVGVIDELELITFVPEKYVAVLRSGLKASVALVPFPGEVFSARVARVSPVVDSVSRTVEAVLVFDAKDERLKPGMFAAISLVTEKRSGVCVVPRSALRIYNGETVVYTVDADSKARRVRVSTGLMNDKDAEIVSGLSFGDAVIYSGSVSEGTPIRRVAEGKKS</sequence>
<dbReference type="Gene3D" id="2.40.50.100">
    <property type="match status" value="1"/>
</dbReference>
<gene>
    <name evidence="6" type="ORF">K7J14_15670</name>
</gene>
<dbReference type="Gene3D" id="2.40.30.170">
    <property type="match status" value="1"/>
</dbReference>
<evidence type="ECO:0000313" key="7">
    <source>
        <dbReference type="Proteomes" id="UP001198163"/>
    </source>
</evidence>
<protein>
    <submittedName>
        <fullName evidence="6">Efflux RND transporter periplasmic adaptor subunit</fullName>
    </submittedName>
</protein>
<dbReference type="InterPro" id="IPR058792">
    <property type="entry name" value="Beta-barrel_RND_2"/>
</dbReference>
<dbReference type="PANTHER" id="PTHR30469:SF38">
    <property type="entry name" value="HLYD FAMILY SECRETION PROTEIN"/>
    <property type="match status" value="1"/>
</dbReference>
<keyword evidence="3" id="KW-0812">Transmembrane</keyword>
<accession>A0AAE3EJY1</accession>
<evidence type="ECO:0000259" key="5">
    <source>
        <dbReference type="Pfam" id="PF25967"/>
    </source>
</evidence>
<feature type="region of interest" description="Disordered" evidence="2">
    <location>
        <begin position="39"/>
        <end position="62"/>
    </location>
</feature>
<feature type="domain" description="Multidrug resistance protein MdtA-like C-terminal permuted SH3" evidence="5">
    <location>
        <begin position="253"/>
        <end position="310"/>
    </location>
</feature>
<evidence type="ECO:0000256" key="2">
    <source>
        <dbReference type="SAM" id="MobiDB-lite"/>
    </source>
</evidence>
<evidence type="ECO:0000259" key="4">
    <source>
        <dbReference type="Pfam" id="PF25954"/>
    </source>
</evidence>
<evidence type="ECO:0000313" key="6">
    <source>
        <dbReference type="EMBL" id="MCD1656139.1"/>
    </source>
</evidence>
<comment type="caution">
    <text evidence="6">The sequence shown here is derived from an EMBL/GenBank/DDBJ whole genome shotgun (WGS) entry which is preliminary data.</text>
</comment>
<dbReference type="NCBIfam" id="TIGR01730">
    <property type="entry name" value="RND_mfp"/>
    <property type="match status" value="1"/>
</dbReference>
<dbReference type="Proteomes" id="UP001198163">
    <property type="component" value="Unassembled WGS sequence"/>
</dbReference>
<proteinExistence type="inferred from homology"/>
<organism evidence="6 7">
    <name type="scientific">Teretinema zuelzerae</name>
    <dbReference type="NCBI Taxonomy" id="156"/>
    <lineage>
        <taxon>Bacteria</taxon>
        <taxon>Pseudomonadati</taxon>
        <taxon>Spirochaetota</taxon>
        <taxon>Spirochaetia</taxon>
        <taxon>Spirochaetales</taxon>
        <taxon>Treponemataceae</taxon>
        <taxon>Teretinema</taxon>
    </lineage>
</organism>
<dbReference type="EMBL" id="JAINWA010000003">
    <property type="protein sequence ID" value="MCD1656139.1"/>
    <property type="molecule type" value="Genomic_DNA"/>
</dbReference>
<dbReference type="SUPFAM" id="SSF111369">
    <property type="entry name" value="HlyD-like secretion proteins"/>
    <property type="match status" value="1"/>
</dbReference>
<dbReference type="AlphaFoldDB" id="A0AAE3EJY1"/>
<feature type="transmembrane region" description="Helical" evidence="3">
    <location>
        <begin position="12"/>
        <end position="31"/>
    </location>
</feature>
<dbReference type="Pfam" id="PF25967">
    <property type="entry name" value="RND-MFP_C"/>
    <property type="match status" value="1"/>
</dbReference>
<dbReference type="GO" id="GO:0015562">
    <property type="term" value="F:efflux transmembrane transporter activity"/>
    <property type="evidence" value="ECO:0007669"/>
    <property type="project" value="TreeGrafter"/>
</dbReference>
<reference evidence="6" key="1">
    <citation type="submission" date="2021-08" db="EMBL/GenBank/DDBJ databases">
        <title>Comparative analyses of Brucepasteria parasyntrophica and Teretinema zuelzerae.</title>
        <authorList>
            <person name="Song Y."/>
            <person name="Brune A."/>
        </authorList>
    </citation>
    <scope>NUCLEOTIDE SEQUENCE</scope>
    <source>
        <strain evidence="6">DSM 1903</strain>
    </source>
</reference>